<feature type="region of interest" description="Disordered" evidence="1">
    <location>
        <begin position="99"/>
        <end position="124"/>
    </location>
</feature>
<gene>
    <name evidence="2" type="ORF">FHS07_000027</name>
</gene>
<evidence type="ECO:0000313" key="2">
    <source>
        <dbReference type="EMBL" id="MBB3156343.1"/>
    </source>
</evidence>
<dbReference type="Proteomes" id="UP000543579">
    <property type="component" value="Unassembled WGS sequence"/>
</dbReference>
<dbReference type="RefSeq" id="WP_183417912.1">
    <property type="nucleotide sequence ID" value="NZ_JACHXY010000001.1"/>
</dbReference>
<dbReference type="AlphaFoldDB" id="A0A7W5CEU8"/>
<organism evidence="2 3">
    <name type="scientific">Microbacterium proteolyticum</name>
    <dbReference type="NCBI Taxonomy" id="1572644"/>
    <lineage>
        <taxon>Bacteria</taxon>
        <taxon>Bacillati</taxon>
        <taxon>Actinomycetota</taxon>
        <taxon>Actinomycetes</taxon>
        <taxon>Micrococcales</taxon>
        <taxon>Microbacteriaceae</taxon>
        <taxon>Microbacterium</taxon>
    </lineage>
</organism>
<comment type="caution">
    <text evidence="2">The sequence shown here is derived from an EMBL/GenBank/DDBJ whole genome shotgun (WGS) entry which is preliminary data.</text>
</comment>
<accession>A0A7W5CEU8</accession>
<dbReference type="EMBL" id="JACHXY010000001">
    <property type="protein sequence ID" value="MBB3156343.1"/>
    <property type="molecule type" value="Genomic_DNA"/>
</dbReference>
<reference evidence="2 3" key="1">
    <citation type="submission" date="2020-08" db="EMBL/GenBank/DDBJ databases">
        <title>Genomic Encyclopedia of Type Strains, Phase III (KMG-III): the genomes of soil and plant-associated and newly described type strains.</title>
        <authorList>
            <person name="Whitman W."/>
        </authorList>
    </citation>
    <scope>NUCLEOTIDE SEQUENCE [LARGE SCALE GENOMIC DNA]</scope>
    <source>
        <strain evidence="2 3">CECT 8356</strain>
    </source>
</reference>
<proteinExistence type="predicted"/>
<evidence type="ECO:0008006" key="4">
    <source>
        <dbReference type="Google" id="ProtNLM"/>
    </source>
</evidence>
<protein>
    <recommendedName>
        <fullName evidence="4">Biopolymer transporter Tol</fullName>
    </recommendedName>
</protein>
<evidence type="ECO:0000313" key="3">
    <source>
        <dbReference type="Proteomes" id="UP000543579"/>
    </source>
</evidence>
<name>A0A7W5CEU8_9MICO</name>
<evidence type="ECO:0000256" key="1">
    <source>
        <dbReference type="SAM" id="MobiDB-lite"/>
    </source>
</evidence>
<sequence length="124" mass="13464">MASGNAGDPADDERWLVIDGRRWRRTDPALPSDVAERLRSHLGRARAAVRSAKRSDDPAVLAAVRHRVGVAKAGLGERGPRWWDDTVPARVERARAALDDLDRLAPPVDGGRAARADDDADVNT</sequence>